<gene>
    <name evidence="10" type="ORF">TSAR_016990</name>
</gene>
<dbReference type="SUPFAM" id="SSF53850">
    <property type="entry name" value="Periplasmic binding protein-like II"/>
    <property type="match status" value="1"/>
</dbReference>
<evidence type="ECO:0000256" key="4">
    <source>
        <dbReference type="ARBA" id="ARBA00012655"/>
    </source>
</evidence>
<dbReference type="PANTHER" id="PTHR11557">
    <property type="entry name" value="PORPHOBILINOGEN DEAMINASE"/>
    <property type="match status" value="1"/>
</dbReference>
<dbReference type="OrthoDB" id="564646at2759"/>
<proteinExistence type="inferred from homology"/>
<name>A0A232F4J1_9HYME</name>
<dbReference type="NCBIfam" id="TIGR00212">
    <property type="entry name" value="hemC"/>
    <property type="match status" value="1"/>
</dbReference>
<accession>A0A232F4J1</accession>
<evidence type="ECO:0000256" key="3">
    <source>
        <dbReference type="ARBA" id="ARBA00005638"/>
    </source>
</evidence>
<feature type="domain" description="Porphobilinogen deaminase N-terminal" evidence="8">
    <location>
        <begin position="17"/>
        <end position="228"/>
    </location>
</feature>
<organism evidence="10 11">
    <name type="scientific">Trichomalopsis sarcophagae</name>
    <dbReference type="NCBI Taxonomy" id="543379"/>
    <lineage>
        <taxon>Eukaryota</taxon>
        <taxon>Metazoa</taxon>
        <taxon>Ecdysozoa</taxon>
        <taxon>Arthropoda</taxon>
        <taxon>Hexapoda</taxon>
        <taxon>Insecta</taxon>
        <taxon>Pterygota</taxon>
        <taxon>Neoptera</taxon>
        <taxon>Endopterygota</taxon>
        <taxon>Hymenoptera</taxon>
        <taxon>Apocrita</taxon>
        <taxon>Proctotrupomorpha</taxon>
        <taxon>Chalcidoidea</taxon>
        <taxon>Pteromalidae</taxon>
        <taxon>Pteromalinae</taxon>
        <taxon>Trichomalopsis</taxon>
    </lineage>
</organism>
<evidence type="ECO:0000259" key="8">
    <source>
        <dbReference type="Pfam" id="PF01379"/>
    </source>
</evidence>
<dbReference type="SUPFAM" id="SSF54782">
    <property type="entry name" value="Porphobilinogen deaminase (hydroxymethylbilane synthase), C-terminal domain"/>
    <property type="match status" value="1"/>
</dbReference>
<dbReference type="FunFam" id="3.40.190.10:FF:000005">
    <property type="entry name" value="Porphobilinogen deaminase"/>
    <property type="match status" value="1"/>
</dbReference>
<dbReference type="Pfam" id="PF03900">
    <property type="entry name" value="Porphobil_deamC"/>
    <property type="match status" value="1"/>
</dbReference>
<evidence type="ECO:0000256" key="2">
    <source>
        <dbReference type="ARBA" id="ARBA00004735"/>
    </source>
</evidence>
<dbReference type="FunFam" id="3.40.190.10:FF:000260">
    <property type="entry name" value="Porphobilinogen deaminase"/>
    <property type="match status" value="1"/>
</dbReference>
<keyword evidence="11" id="KW-1185">Reference proteome</keyword>
<dbReference type="CDD" id="cd13645">
    <property type="entry name" value="PBP2_HuPBGD_like"/>
    <property type="match status" value="1"/>
</dbReference>
<dbReference type="Pfam" id="PF01379">
    <property type="entry name" value="Porphobil_deam"/>
    <property type="match status" value="1"/>
</dbReference>
<dbReference type="InterPro" id="IPR022418">
    <property type="entry name" value="Porphobilinogen_deaminase_C"/>
</dbReference>
<sequence length="364" mass="40286">MRSGVYNTMATEEQNVFRVGSRKSELALIQTEYVIKCLKELNPDKEFKIVTMSTKGDKILNISLPKIGEKSLFTEELENALENNRVDFLVHSLKDLPTTLREGLALGAILEREDPRDAVVMSKAFSAFTLETLPPGSVIGTSSLRRSAYLARNMPHLKVENIRGNLNTRFKKLDDEKGAYAAIILAVAGLKRMGLENRISQYLDSEETLYCVGQGALAVECREVDPRVLSLLEPLNHFHTTLRCVAERSFLKYLGGGCSAPVGVSSTLENKELKITGAVLSLNGKVLIKDTLKCKLYMPSDDGEPPKKCPYREPRTYCGTVPGNMNAISLFGAEQLGKDIAESLIKQNALEVMMEARNEIHSTV</sequence>
<dbReference type="PIRSF" id="PIRSF001438">
    <property type="entry name" value="4pyrrol_synth_OHMeBilane_synth"/>
    <property type="match status" value="1"/>
</dbReference>
<keyword evidence="6" id="KW-0627">Porphyrin biosynthesis</keyword>
<dbReference type="UniPathway" id="UPA00251">
    <property type="reaction ID" value="UER00319"/>
</dbReference>
<dbReference type="PRINTS" id="PR00151">
    <property type="entry name" value="PORPHBDMNASE"/>
</dbReference>
<evidence type="ECO:0000313" key="10">
    <source>
        <dbReference type="EMBL" id="OXU25400.1"/>
    </source>
</evidence>
<dbReference type="InterPro" id="IPR022417">
    <property type="entry name" value="Porphobilin_deaminase_N"/>
</dbReference>
<dbReference type="InterPro" id="IPR036803">
    <property type="entry name" value="Porphobilinogen_deaminase_C_sf"/>
</dbReference>
<evidence type="ECO:0000256" key="6">
    <source>
        <dbReference type="ARBA" id="ARBA00023244"/>
    </source>
</evidence>
<dbReference type="GO" id="GO:0005737">
    <property type="term" value="C:cytoplasm"/>
    <property type="evidence" value="ECO:0007669"/>
    <property type="project" value="TreeGrafter"/>
</dbReference>
<dbReference type="Proteomes" id="UP000215335">
    <property type="component" value="Unassembled WGS sequence"/>
</dbReference>
<dbReference type="EMBL" id="NNAY01001035">
    <property type="protein sequence ID" value="OXU25400.1"/>
    <property type="molecule type" value="Genomic_DNA"/>
</dbReference>
<comment type="similarity">
    <text evidence="3">Belongs to the HMBS family.</text>
</comment>
<dbReference type="InterPro" id="IPR022419">
    <property type="entry name" value="Porphobilin_deaminase_cofac_BS"/>
</dbReference>
<dbReference type="PROSITE" id="PS00533">
    <property type="entry name" value="PORPHOBILINOGEN_DEAM"/>
    <property type="match status" value="1"/>
</dbReference>
<feature type="domain" description="Porphobilinogen deaminase C-terminal" evidence="9">
    <location>
        <begin position="242"/>
        <end position="293"/>
    </location>
</feature>
<protein>
    <recommendedName>
        <fullName evidence="4">hydroxymethylbilane synthase</fullName>
        <ecNumber evidence="4">2.5.1.61</ecNumber>
    </recommendedName>
    <alternativeName>
        <fullName evidence="7">Hydroxymethylbilane synthase</fullName>
    </alternativeName>
</protein>
<dbReference type="HAMAP" id="MF_00260">
    <property type="entry name" value="Porphobil_deam"/>
    <property type="match status" value="1"/>
</dbReference>
<dbReference type="GO" id="GO:0006782">
    <property type="term" value="P:protoporphyrinogen IX biosynthetic process"/>
    <property type="evidence" value="ECO:0007669"/>
    <property type="project" value="UniProtKB-UniPathway"/>
</dbReference>
<reference evidence="10 11" key="1">
    <citation type="journal article" date="2017" name="Curr. Biol.">
        <title>The Evolution of Venom by Co-option of Single-Copy Genes.</title>
        <authorList>
            <person name="Martinson E.O."/>
            <person name="Mrinalini"/>
            <person name="Kelkar Y.D."/>
            <person name="Chang C.H."/>
            <person name="Werren J.H."/>
        </authorList>
    </citation>
    <scope>NUCLEOTIDE SEQUENCE [LARGE SCALE GENOMIC DNA]</scope>
    <source>
        <strain evidence="10 11">Alberta</strain>
        <tissue evidence="10">Whole body</tissue>
    </source>
</reference>
<dbReference type="AlphaFoldDB" id="A0A232F4J1"/>
<evidence type="ECO:0000256" key="7">
    <source>
        <dbReference type="ARBA" id="ARBA00033064"/>
    </source>
</evidence>
<comment type="pathway">
    <text evidence="2">Porphyrin-containing compound metabolism; protoporphyrin-IX biosynthesis; coproporphyrinogen-III from 5-aminolevulinate: step 2/4.</text>
</comment>
<comment type="caution">
    <text evidence="10">The sequence shown here is derived from an EMBL/GenBank/DDBJ whole genome shotgun (WGS) entry which is preliminary data.</text>
</comment>
<dbReference type="STRING" id="543379.A0A232F4J1"/>
<evidence type="ECO:0000313" key="11">
    <source>
        <dbReference type="Proteomes" id="UP000215335"/>
    </source>
</evidence>
<dbReference type="InterPro" id="IPR000860">
    <property type="entry name" value="HemC"/>
</dbReference>
<dbReference type="GO" id="GO:0004418">
    <property type="term" value="F:hydroxymethylbilane synthase activity"/>
    <property type="evidence" value="ECO:0007669"/>
    <property type="project" value="UniProtKB-EC"/>
</dbReference>
<evidence type="ECO:0000256" key="1">
    <source>
        <dbReference type="ARBA" id="ARBA00001916"/>
    </source>
</evidence>
<dbReference type="PANTHER" id="PTHR11557:SF0">
    <property type="entry name" value="PORPHOBILINOGEN DEAMINASE"/>
    <property type="match status" value="1"/>
</dbReference>
<keyword evidence="5" id="KW-0808">Transferase</keyword>
<dbReference type="EC" id="2.5.1.61" evidence="4"/>
<comment type="cofactor">
    <cofactor evidence="1">
        <name>dipyrromethane</name>
        <dbReference type="ChEBI" id="CHEBI:60342"/>
    </cofactor>
</comment>
<dbReference type="Gene3D" id="3.40.190.10">
    <property type="entry name" value="Periplasmic binding protein-like II"/>
    <property type="match status" value="2"/>
</dbReference>
<evidence type="ECO:0000259" key="9">
    <source>
        <dbReference type="Pfam" id="PF03900"/>
    </source>
</evidence>
<dbReference type="Gene3D" id="3.30.160.40">
    <property type="entry name" value="Porphobilinogen deaminase, C-terminal domain"/>
    <property type="match status" value="1"/>
</dbReference>
<evidence type="ECO:0000256" key="5">
    <source>
        <dbReference type="ARBA" id="ARBA00022679"/>
    </source>
</evidence>